<dbReference type="PANTHER" id="PTHR34001">
    <property type="entry name" value="BLL7405 PROTEIN"/>
    <property type="match status" value="1"/>
</dbReference>
<keyword evidence="2 6" id="KW-0732">Signal</keyword>
<dbReference type="OrthoDB" id="9815357at2"/>
<protein>
    <submittedName>
        <fullName evidence="8">Outer membrane immunogenic protein</fullName>
    </submittedName>
</protein>
<dbReference type="Pfam" id="PF13505">
    <property type="entry name" value="OMP_b-brl"/>
    <property type="match status" value="1"/>
</dbReference>
<dbReference type="InterPro" id="IPR051692">
    <property type="entry name" value="OMP-like"/>
</dbReference>
<evidence type="ECO:0000256" key="1">
    <source>
        <dbReference type="ARBA" id="ARBA00004442"/>
    </source>
</evidence>
<dbReference type="InterPro" id="IPR027385">
    <property type="entry name" value="Beta-barrel_OMP"/>
</dbReference>
<evidence type="ECO:0000313" key="9">
    <source>
        <dbReference type="Proteomes" id="UP000184096"/>
    </source>
</evidence>
<evidence type="ECO:0000313" key="8">
    <source>
        <dbReference type="EMBL" id="SHN61157.1"/>
    </source>
</evidence>
<accession>A0A1M7SRG4</accession>
<dbReference type="GO" id="GO:0009279">
    <property type="term" value="C:cell outer membrane"/>
    <property type="evidence" value="ECO:0007669"/>
    <property type="project" value="UniProtKB-SubCell"/>
</dbReference>
<sequence>MKNFLTATLLVAVTTVAANAADMSMPYKAAPMQSVYNWTGFYIGGNAGGGFADSEHLDADDFVASDTKFQEAFGTVGVGAGYNYQFGNTVLGIEGDYNWTNVDKTKDIASPVRFEDALIAAAAVLPPTNTTRFQMNEFATIRARAGLALDRTLVYATAGLAFGHIKNTTQLGANGFSDLASEDKWKTGLAVGGGVEFALTQNWTLKGEYLLMQFQNSDAIFNQVGGSNSGLTSCSNAQPCRMNYSESVQLARVGLNYKFGN</sequence>
<proteinExistence type="inferred from homology"/>
<evidence type="ECO:0000256" key="6">
    <source>
        <dbReference type="SAM" id="SignalP"/>
    </source>
</evidence>
<comment type="similarity">
    <text evidence="5">Belongs to the Omp25/RopB family.</text>
</comment>
<evidence type="ECO:0000256" key="4">
    <source>
        <dbReference type="ARBA" id="ARBA00023237"/>
    </source>
</evidence>
<evidence type="ECO:0000259" key="7">
    <source>
        <dbReference type="Pfam" id="PF13505"/>
    </source>
</evidence>
<reference evidence="9" key="1">
    <citation type="submission" date="2016-11" db="EMBL/GenBank/DDBJ databases">
        <authorList>
            <person name="Varghese N."/>
            <person name="Submissions S."/>
        </authorList>
    </citation>
    <scope>NUCLEOTIDE SEQUENCE [LARGE SCALE GENOMIC DNA]</scope>
    <source>
        <strain evidence="9">GAS401</strain>
    </source>
</reference>
<organism evidence="8 9">
    <name type="scientific">Bradyrhizobium erythrophlei</name>
    <dbReference type="NCBI Taxonomy" id="1437360"/>
    <lineage>
        <taxon>Bacteria</taxon>
        <taxon>Pseudomonadati</taxon>
        <taxon>Pseudomonadota</taxon>
        <taxon>Alphaproteobacteria</taxon>
        <taxon>Hyphomicrobiales</taxon>
        <taxon>Nitrobacteraceae</taxon>
        <taxon>Bradyrhizobium</taxon>
    </lineage>
</organism>
<comment type="subcellular location">
    <subcellularLocation>
        <location evidence="1">Cell outer membrane</location>
    </subcellularLocation>
</comment>
<dbReference type="Gene3D" id="2.40.160.20">
    <property type="match status" value="1"/>
</dbReference>
<evidence type="ECO:0000256" key="2">
    <source>
        <dbReference type="ARBA" id="ARBA00022729"/>
    </source>
</evidence>
<evidence type="ECO:0000256" key="3">
    <source>
        <dbReference type="ARBA" id="ARBA00023136"/>
    </source>
</evidence>
<dbReference type="PANTHER" id="PTHR34001:SF3">
    <property type="entry name" value="BLL7405 PROTEIN"/>
    <property type="match status" value="1"/>
</dbReference>
<evidence type="ECO:0000256" key="5">
    <source>
        <dbReference type="ARBA" id="ARBA00038306"/>
    </source>
</evidence>
<dbReference type="EMBL" id="LT670849">
    <property type="protein sequence ID" value="SHN61157.1"/>
    <property type="molecule type" value="Genomic_DNA"/>
</dbReference>
<feature type="chain" id="PRO_5012726316" evidence="6">
    <location>
        <begin position="21"/>
        <end position="261"/>
    </location>
</feature>
<dbReference type="RefSeq" id="WP_072815833.1">
    <property type="nucleotide sequence ID" value="NZ_LT670849.1"/>
</dbReference>
<dbReference type="AlphaFoldDB" id="A0A1M7SRG4"/>
<keyword evidence="4" id="KW-0998">Cell outer membrane</keyword>
<keyword evidence="9" id="KW-1185">Reference proteome</keyword>
<feature type="domain" description="Outer membrane protein beta-barrel" evidence="7">
    <location>
        <begin position="9"/>
        <end position="218"/>
    </location>
</feature>
<gene>
    <name evidence="8" type="ORF">SAMN05444170_0086</name>
</gene>
<dbReference type="Proteomes" id="UP000184096">
    <property type="component" value="Chromosome I"/>
</dbReference>
<dbReference type="SUPFAM" id="SSF56925">
    <property type="entry name" value="OMPA-like"/>
    <property type="match status" value="1"/>
</dbReference>
<feature type="signal peptide" evidence="6">
    <location>
        <begin position="1"/>
        <end position="20"/>
    </location>
</feature>
<name>A0A1M7SRG4_9BRAD</name>
<keyword evidence="3" id="KW-0472">Membrane</keyword>
<dbReference type="InterPro" id="IPR011250">
    <property type="entry name" value="OMP/PagP_B-barrel"/>
</dbReference>